<feature type="transmembrane region" description="Helical" evidence="1">
    <location>
        <begin position="12"/>
        <end position="35"/>
    </location>
</feature>
<keyword evidence="1" id="KW-0812">Transmembrane</keyword>
<protein>
    <submittedName>
        <fullName evidence="2">Uncharacterized protein</fullName>
    </submittedName>
</protein>
<keyword evidence="1" id="KW-1133">Transmembrane helix</keyword>
<dbReference type="AlphaFoldDB" id="A0A397GMW7"/>
<reference evidence="2 3" key="1">
    <citation type="submission" date="2018-08" db="EMBL/GenBank/DDBJ databases">
        <title>Genome and evolution of the arbuscular mycorrhizal fungus Diversispora epigaea (formerly Glomus versiforme) and its bacterial endosymbionts.</title>
        <authorList>
            <person name="Sun X."/>
            <person name="Fei Z."/>
            <person name="Harrison M."/>
        </authorList>
    </citation>
    <scope>NUCLEOTIDE SEQUENCE [LARGE SCALE GENOMIC DNA]</scope>
    <source>
        <strain evidence="2 3">IT104</strain>
    </source>
</reference>
<dbReference type="Proteomes" id="UP000266861">
    <property type="component" value="Unassembled WGS sequence"/>
</dbReference>
<comment type="caution">
    <text evidence="2">The sequence shown here is derived from an EMBL/GenBank/DDBJ whole genome shotgun (WGS) entry which is preliminary data.</text>
</comment>
<gene>
    <name evidence="2" type="ORF">Glove_476g60</name>
</gene>
<keyword evidence="1" id="KW-0472">Membrane</keyword>
<evidence type="ECO:0000256" key="1">
    <source>
        <dbReference type="SAM" id="Phobius"/>
    </source>
</evidence>
<dbReference type="EMBL" id="PQFF01000415">
    <property type="protein sequence ID" value="RHZ51609.1"/>
    <property type="molecule type" value="Genomic_DNA"/>
</dbReference>
<sequence>MNKPRSSTTSFLTATTLIYAIGAGIIAAVSTRLALQLFLIKRLNCTYFNYKTQMSPLCDSKSYHDSPRKNPCGLLAFYLINTSLHVLALELPWLSKL</sequence>
<evidence type="ECO:0000313" key="2">
    <source>
        <dbReference type="EMBL" id="RHZ51609.1"/>
    </source>
</evidence>
<name>A0A397GMW7_9GLOM</name>
<accession>A0A397GMW7</accession>
<organism evidence="2 3">
    <name type="scientific">Diversispora epigaea</name>
    <dbReference type="NCBI Taxonomy" id="1348612"/>
    <lineage>
        <taxon>Eukaryota</taxon>
        <taxon>Fungi</taxon>
        <taxon>Fungi incertae sedis</taxon>
        <taxon>Mucoromycota</taxon>
        <taxon>Glomeromycotina</taxon>
        <taxon>Glomeromycetes</taxon>
        <taxon>Diversisporales</taxon>
        <taxon>Diversisporaceae</taxon>
        <taxon>Diversispora</taxon>
    </lineage>
</organism>
<proteinExistence type="predicted"/>
<keyword evidence="3" id="KW-1185">Reference proteome</keyword>
<evidence type="ECO:0000313" key="3">
    <source>
        <dbReference type="Proteomes" id="UP000266861"/>
    </source>
</evidence>